<evidence type="ECO:0000256" key="1">
    <source>
        <dbReference type="SAM" id="SignalP"/>
    </source>
</evidence>
<gene>
    <name evidence="2" type="ORF">QE369_000747</name>
</gene>
<name>A0AAJ2EQF2_9HYPH</name>
<feature type="signal peptide" evidence="1">
    <location>
        <begin position="1"/>
        <end position="31"/>
    </location>
</feature>
<reference evidence="2" key="1">
    <citation type="submission" date="2023-08" db="EMBL/GenBank/DDBJ databases">
        <title>Functional and genomic diversity of the sorghum phyllosphere microbiome.</title>
        <authorList>
            <person name="Shade A."/>
        </authorList>
    </citation>
    <scope>NUCLEOTIDE SEQUENCE</scope>
    <source>
        <strain evidence="2">SORGH_AS_0974</strain>
    </source>
</reference>
<sequence>MPTPLILSPFAIARKAQKVLAIVLIASPAAAMLEHVPTIDPLKTSCAGFIKATRAESRGEFALAVDLLPATTGSPVEFHRGDTNLYDDMNGLGTIPVDDESYALIIKHHAPVWLVLSFDPAAPGTVRRNVAFATKKQCRVGESQYISLDAVPLEIRRQLLAALTDLQHGGRGDPQALSDDDSTRISRLFPASIDAGLEQALAELDKSASPKKPAKP</sequence>
<protein>
    <recommendedName>
        <fullName evidence="4">DUF1254 domain-containing protein</fullName>
    </recommendedName>
</protein>
<accession>A0AAJ2EQF2</accession>
<dbReference type="AlphaFoldDB" id="A0AAJ2EQF2"/>
<evidence type="ECO:0000313" key="3">
    <source>
        <dbReference type="Proteomes" id="UP001255601"/>
    </source>
</evidence>
<keyword evidence="1" id="KW-0732">Signal</keyword>
<feature type="chain" id="PRO_5042490709" description="DUF1254 domain-containing protein" evidence="1">
    <location>
        <begin position="32"/>
        <end position="216"/>
    </location>
</feature>
<dbReference type="Proteomes" id="UP001255601">
    <property type="component" value="Unassembled WGS sequence"/>
</dbReference>
<comment type="caution">
    <text evidence="2">The sequence shown here is derived from an EMBL/GenBank/DDBJ whole genome shotgun (WGS) entry which is preliminary data.</text>
</comment>
<evidence type="ECO:0000313" key="2">
    <source>
        <dbReference type="EMBL" id="MDR6100569.1"/>
    </source>
</evidence>
<evidence type="ECO:0008006" key="4">
    <source>
        <dbReference type="Google" id="ProtNLM"/>
    </source>
</evidence>
<proteinExistence type="predicted"/>
<organism evidence="2 3">
    <name type="scientific">Agrobacterium larrymoorei</name>
    <dbReference type="NCBI Taxonomy" id="160699"/>
    <lineage>
        <taxon>Bacteria</taxon>
        <taxon>Pseudomonadati</taxon>
        <taxon>Pseudomonadota</taxon>
        <taxon>Alphaproteobacteria</taxon>
        <taxon>Hyphomicrobiales</taxon>
        <taxon>Rhizobiaceae</taxon>
        <taxon>Rhizobium/Agrobacterium group</taxon>
        <taxon>Agrobacterium</taxon>
    </lineage>
</organism>
<dbReference type="EMBL" id="JAVIZC010000001">
    <property type="protein sequence ID" value="MDR6100569.1"/>
    <property type="molecule type" value="Genomic_DNA"/>
</dbReference>